<evidence type="ECO:0000313" key="3">
    <source>
        <dbReference type="Proteomes" id="UP001642540"/>
    </source>
</evidence>
<keyword evidence="3" id="KW-1185">Reference proteome</keyword>
<feature type="region of interest" description="Disordered" evidence="1">
    <location>
        <begin position="112"/>
        <end position="140"/>
    </location>
</feature>
<accession>A0ABP1R7A7</accession>
<protein>
    <submittedName>
        <fullName evidence="2">Uncharacterized protein</fullName>
    </submittedName>
</protein>
<dbReference type="EMBL" id="CAXLJM020000061">
    <property type="protein sequence ID" value="CAL8119687.1"/>
    <property type="molecule type" value="Genomic_DNA"/>
</dbReference>
<organism evidence="2 3">
    <name type="scientific">Orchesella dallaii</name>
    <dbReference type="NCBI Taxonomy" id="48710"/>
    <lineage>
        <taxon>Eukaryota</taxon>
        <taxon>Metazoa</taxon>
        <taxon>Ecdysozoa</taxon>
        <taxon>Arthropoda</taxon>
        <taxon>Hexapoda</taxon>
        <taxon>Collembola</taxon>
        <taxon>Entomobryomorpha</taxon>
        <taxon>Entomobryoidea</taxon>
        <taxon>Orchesellidae</taxon>
        <taxon>Orchesellinae</taxon>
        <taxon>Orchesella</taxon>
    </lineage>
</organism>
<evidence type="ECO:0000256" key="1">
    <source>
        <dbReference type="SAM" id="MobiDB-lite"/>
    </source>
</evidence>
<proteinExistence type="predicted"/>
<dbReference type="Proteomes" id="UP001642540">
    <property type="component" value="Unassembled WGS sequence"/>
</dbReference>
<gene>
    <name evidence="2" type="ORF">ODALV1_LOCUS18671</name>
</gene>
<evidence type="ECO:0000313" key="2">
    <source>
        <dbReference type="EMBL" id="CAL8119687.1"/>
    </source>
</evidence>
<reference evidence="2 3" key="1">
    <citation type="submission" date="2024-08" db="EMBL/GenBank/DDBJ databases">
        <authorList>
            <person name="Cucini C."/>
            <person name="Frati F."/>
        </authorList>
    </citation>
    <scope>NUCLEOTIDE SEQUENCE [LARGE SCALE GENOMIC DNA]</scope>
</reference>
<comment type="caution">
    <text evidence="2">The sequence shown here is derived from an EMBL/GenBank/DDBJ whole genome shotgun (WGS) entry which is preliminary data.</text>
</comment>
<sequence>MLYQSGKSELEETLVNLSDETSKLEKHTLRDVLRAMSVWNWEFTACELLMIDRRLASGADQTKITDIEEPFSSTDQRSTDNNHLNLPITRRMPKITATGEQDLKVAISKKVTSLGSHDDKKEQMPSKSQPVQKKKRLSKKELSDALEKLHIATVQNLAIERPPPAPGTFDVKLFNTPATTSATVPHANVNMDDPGHELDDNVLIRQEFIDELHKNDKS</sequence>
<name>A0ABP1R7A7_9HEXA</name>